<proteinExistence type="predicted"/>
<dbReference type="OrthoDB" id="1700296at2759"/>
<gene>
    <name evidence="2" type="ORF">OIU79_021777</name>
</gene>
<dbReference type="AlphaFoldDB" id="A0A9Q1AC14"/>
<feature type="region of interest" description="Disordered" evidence="1">
    <location>
        <begin position="21"/>
        <end position="55"/>
    </location>
</feature>
<dbReference type="PANTHER" id="PTHR34569:SF18">
    <property type="match status" value="1"/>
</dbReference>
<reference evidence="2" key="1">
    <citation type="submission" date="2022-11" db="EMBL/GenBank/DDBJ databases">
        <authorList>
            <person name="Hyden B.L."/>
            <person name="Feng K."/>
            <person name="Yates T."/>
            <person name="Jawdy S."/>
            <person name="Smart L.B."/>
            <person name="Muchero W."/>
        </authorList>
    </citation>
    <scope>NUCLEOTIDE SEQUENCE</scope>
    <source>
        <tissue evidence="2">Shoot tip</tissue>
    </source>
</reference>
<dbReference type="PANTHER" id="PTHR34569">
    <property type="entry name" value="EXPRESSED PROTEIN"/>
    <property type="match status" value="1"/>
</dbReference>
<accession>A0A9Q1AC14</accession>
<evidence type="ECO:0000256" key="1">
    <source>
        <dbReference type="SAM" id="MobiDB-lite"/>
    </source>
</evidence>
<keyword evidence="3" id="KW-1185">Reference proteome</keyword>
<reference evidence="2" key="2">
    <citation type="journal article" date="2023" name="Int. J. Mol. Sci.">
        <title>De Novo Assembly and Annotation of 11 Diverse Shrub Willow (Salix) Genomes Reveals Novel Gene Organization in Sex-Linked Regions.</title>
        <authorList>
            <person name="Hyden B."/>
            <person name="Feng K."/>
            <person name="Yates T.B."/>
            <person name="Jawdy S."/>
            <person name="Cereghino C."/>
            <person name="Smart L.B."/>
            <person name="Muchero W."/>
        </authorList>
    </citation>
    <scope>NUCLEOTIDE SEQUENCE</scope>
    <source>
        <tissue evidence="2">Shoot tip</tissue>
    </source>
</reference>
<feature type="compositionally biased region" description="Low complexity" evidence="1">
    <location>
        <begin position="37"/>
        <end position="55"/>
    </location>
</feature>
<evidence type="ECO:0000313" key="3">
    <source>
        <dbReference type="Proteomes" id="UP001151532"/>
    </source>
</evidence>
<evidence type="ECO:0000313" key="2">
    <source>
        <dbReference type="EMBL" id="KAJ6765658.1"/>
    </source>
</evidence>
<organism evidence="2 3">
    <name type="scientific">Salix purpurea</name>
    <name type="common">Purple osier willow</name>
    <dbReference type="NCBI Taxonomy" id="77065"/>
    <lineage>
        <taxon>Eukaryota</taxon>
        <taxon>Viridiplantae</taxon>
        <taxon>Streptophyta</taxon>
        <taxon>Embryophyta</taxon>
        <taxon>Tracheophyta</taxon>
        <taxon>Spermatophyta</taxon>
        <taxon>Magnoliopsida</taxon>
        <taxon>eudicotyledons</taxon>
        <taxon>Gunneridae</taxon>
        <taxon>Pentapetalae</taxon>
        <taxon>rosids</taxon>
        <taxon>fabids</taxon>
        <taxon>Malpighiales</taxon>
        <taxon>Salicaceae</taxon>
        <taxon>Saliceae</taxon>
        <taxon>Salix</taxon>
    </lineage>
</organism>
<dbReference type="EMBL" id="JAPFFK010000004">
    <property type="protein sequence ID" value="KAJ6765658.1"/>
    <property type="molecule type" value="Genomic_DNA"/>
</dbReference>
<sequence length="166" mass="18428">MASKNTKSCLTRSKKFSFLTKTESNSFPRARCEETSDPSASLKHSLSSPSSPSYTYTSVKDLIPSVKSNGRSPLSHGGFSSFRSPEDIAISNALVQKAAWLYLQPLPKLRHPPPPPPPPPSRTYFWGDNWNRLKSPANTCLEFLSSNMVGKITHALDMVRRSIYVV</sequence>
<dbReference type="Proteomes" id="UP001151532">
    <property type="component" value="Chromosome 4"/>
</dbReference>
<name>A0A9Q1AC14_SALPP</name>
<comment type="caution">
    <text evidence="2">The sequence shown here is derived from an EMBL/GenBank/DDBJ whole genome shotgun (WGS) entry which is preliminary data.</text>
</comment>
<protein>
    <submittedName>
        <fullName evidence="2">Uncharacterized protein</fullName>
    </submittedName>
</protein>